<evidence type="ECO:0000256" key="1">
    <source>
        <dbReference type="SAM" id="MobiDB-lite"/>
    </source>
</evidence>
<evidence type="ECO:0000313" key="2">
    <source>
        <dbReference type="EMBL" id="GHH59697.1"/>
    </source>
</evidence>
<comment type="caution">
    <text evidence="2">The sequence shown here is derived from an EMBL/GenBank/DDBJ whole genome shotgun (WGS) entry which is preliminary data.</text>
</comment>
<dbReference type="Proteomes" id="UP000617734">
    <property type="component" value="Unassembled WGS sequence"/>
</dbReference>
<dbReference type="Gene3D" id="3.10.580.10">
    <property type="entry name" value="CBS-domain"/>
    <property type="match status" value="1"/>
</dbReference>
<dbReference type="EMBL" id="BNBO01000001">
    <property type="protein sequence ID" value="GHH59697.1"/>
    <property type="molecule type" value="Genomic_DNA"/>
</dbReference>
<dbReference type="AlphaFoldDB" id="A0A919FB98"/>
<feature type="region of interest" description="Disordered" evidence="1">
    <location>
        <begin position="79"/>
        <end position="118"/>
    </location>
</feature>
<protein>
    <recommendedName>
        <fullName evidence="4">CBS domain-containing protein</fullName>
    </recommendedName>
</protein>
<evidence type="ECO:0008006" key="4">
    <source>
        <dbReference type="Google" id="ProtNLM"/>
    </source>
</evidence>
<evidence type="ECO:0000313" key="3">
    <source>
        <dbReference type="Proteomes" id="UP000617734"/>
    </source>
</evidence>
<reference evidence="2" key="2">
    <citation type="submission" date="2020-09" db="EMBL/GenBank/DDBJ databases">
        <authorList>
            <person name="Sun Q."/>
            <person name="Ohkuma M."/>
        </authorList>
    </citation>
    <scope>NUCLEOTIDE SEQUENCE</scope>
    <source>
        <strain evidence="2">JCM 4646</strain>
    </source>
</reference>
<reference evidence="2" key="1">
    <citation type="journal article" date="2014" name="Int. J. Syst. Evol. Microbiol.">
        <title>Complete genome sequence of Corynebacterium casei LMG S-19264T (=DSM 44701T), isolated from a smear-ripened cheese.</title>
        <authorList>
            <consortium name="US DOE Joint Genome Institute (JGI-PGF)"/>
            <person name="Walter F."/>
            <person name="Albersmeier A."/>
            <person name="Kalinowski J."/>
            <person name="Ruckert C."/>
        </authorList>
    </citation>
    <scope>NUCLEOTIDE SEQUENCE</scope>
    <source>
        <strain evidence="2">JCM 4646</strain>
    </source>
</reference>
<dbReference type="SUPFAM" id="SSF54631">
    <property type="entry name" value="CBS-domain pair"/>
    <property type="match status" value="1"/>
</dbReference>
<name>A0A919FB98_9ACTN</name>
<dbReference type="InterPro" id="IPR046342">
    <property type="entry name" value="CBS_dom_sf"/>
</dbReference>
<accession>A0A919FB98</accession>
<organism evidence="2 3">
    <name type="scientific">Kitasatospora indigofera</name>
    <dbReference type="NCBI Taxonomy" id="67307"/>
    <lineage>
        <taxon>Bacteria</taxon>
        <taxon>Bacillati</taxon>
        <taxon>Actinomycetota</taxon>
        <taxon>Actinomycetes</taxon>
        <taxon>Kitasatosporales</taxon>
        <taxon>Streptomycetaceae</taxon>
        <taxon>Kitasatospora</taxon>
    </lineage>
</organism>
<gene>
    <name evidence="2" type="ORF">GCM10018781_03370</name>
</gene>
<feature type="compositionally biased region" description="Low complexity" evidence="1">
    <location>
        <begin position="99"/>
        <end position="109"/>
    </location>
</feature>
<sequence length="118" mass="12180">MNHSMLDGAPAESFAHAGTGRVLGRAPVRDWMSRPVVAVVPASDFATMVTAITVSRRGVLPVLSPDGAPVGVVAATAATVAQRTRTRSPERGTTAVQPSSRSIRSRSSSEPAGSPCTR</sequence>
<proteinExistence type="predicted"/>
<keyword evidence="3" id="KW-1185">Reference proteome</keyword>